<sequence length="168" mass="18847">MKKYILITLALIFVTNVMNAQNLKSTLWTARKAGDNYIVSVKDKTSILDALTDFVKNQNIQAGQITGIGAANEATLRFFDPTTKKYVDKTFTEQMEISNLSGNISEVEGKPLLHIHATLGRRDYTALAGHLQDAKIRGAGEFFIYPLNQKVIKVKNEEVGLNFYDFEK</sequence>
<feature type="domain" description="PPC" evidence="2">
    <location>
        <begin position="31"/>
        <end position="167"/>
    </location>
</feature>
<organism evidence="3 4">
    <name type="scientific">Pustulibacterium marinum</name>
    <dbReference type="NCBI Taxonomy" id="1224947"/>
    <lineage>
        <taxon>Bacteria</taxon>
        <taxon>Pseudomonadati</taxon>
        <taxon>Bacteroidota</taxon>
        <taxon>Flavobacteriia</taxon>
        <taxon>Flavobacteriales</taxon>
        <taxon>Flavobacteriaceae</taxon>
        <taxon>Pustulibacterium</taxon>
    </lineage>
</organism>
<dbReference type="STRING" id="1224947.SAMN05216480_10945"/>
<dbReference type="CDD" id="cd11378">
    <property type="entry name" value="DUF296"/>
    <property type="match status" value="1"/>
</dbReference>
<dbReference type="Proteomes" id="UP000199138">
    <property type="component" value="Unassembled WGS sequence"/>
</dbReference>
<dbReference type="SUPFAM" id="SSF117856">
    <property type="entry name" value="AF0104/ALDC/Ptd012-like"/>
    <property type="match status" value="1"/>
</dbReference>
<dbReference type="PANTHER" id="PTHR34988">
    <property type="entry name" value="PROTEIN, PUTATIVE-RELATED"/>
    <property type="match status" value="1"/>
</dbReference>
<dbReference type="RefSeq" id="WP_093025415.1">
    <property type="nucleotide sequence ID" value="NZ_FPBK01000009.1"/>
</dbReference>
<dbReference type="PROSITE" id="PS51742">
    <property type="entry name" value="PPC"/>
    <property type="match status" value="1"/>
</dbReference>
<dbReference type="OrthoDB" id="9798999at2"/>
<keyword evidence="1" id="KW-0732">Signal</keyword>
<feature type="signal peptide" evidence="1">
    <location>
        <begin position="1"/>
        <end position="20"/>
    </location>
</feature>
<dbReference type="PANTHER" id="PTHR34988:SF1">
    <property type="entry name" value="DNA-BINDING PROTEIN"/>
    <property type="match status" value="1"/>
</dbReference>
<evidence type="ECO:0000313" key="4">
    <source>
        <dbReference type="Proteomes" id="UP000199138"/>
    </source>
</evidence>
<protein>
    <recommendedName>
        <fullName evidence="2">PPC domain-containing protein</fullName>
    </recommendedName>
</protein>
<name>A0A1I7HGG2_9FLAO</name>
<evidence type="ECO:0000259" key="2">
    <source>
        <dbReference type="PROSITE" id="PS51742"/>
    </source>
</evidence>
<gene>
    <name evidence="3" type="ORF">SAMN05216480_10945</name>
</gene>
<evidence type="ECO:0000256" key="1">
    <source>
        <dbReference type="SAM" id="SignalP"/>
    </source>
</evidence>
<dbReference type="EMBL" id="FPBK01000009">
    <property type="protein sequence ID" value="SFU59793.1"/>
    <property type="molecule type" value="Genomic_DNA"/>
</dbReference>
<proteinExistence type="predicted"/>
<dbReference type="Gene3D" id="3.30.1330.80">
    <property type="entry name" value="Hypothetical protein, similar to alpha- acetolactate decarboxylase, domain 2"/>
    <property type="match status" value="1"/>
</dbReference>
<dbReference type="InterPro" id="IPR005175">
    <property type="entry name" value="PPC_dom"/>
</dbReference>
<dbReference type="AlphaFoldDB" id="A0A1I7HGG2"/>
<evidence type="ECO:0000313" key="3">
    <source>
        <dbReference type="EMBL" id="SFU59793.1"/>
    </source>
</evidence>
<keyword evidence="4" id="KW-1185">Reference proteome</keyword>
<feature type="chain" id="PRO_5011527871" description="PPC domain-containing protein" evidence="1">
    <location>
        <begin position="21"/>
        <end position="168"/>
    </location>
</feature>
<accession>A0A1I7HGG2</accession>
<reference evidence="4" key="1">
    <citation type="submission" date="2016-10" db="EMBL/GenBank/DDBJ databases">
        <authorList>
            <person name="Varghese N."/>
            <person name="Submissions S."/>
        </authorList>
    </citation>
    <scope>NUCLEOTIDE SEQUENCE [LARGE SCALE GENOMIC DNA]</scope>
    <source>
        <strain evidence="4">CGMCC 1.12333</strain>
    </source>
</reference>
<dbReference type="Pfam" id="PF03479">
    <property type="entry name" value="PCC"/>
    <property type="match status" value="1"/>
</dbReference>